<dbReference type="EMBL" id="CAMXCT010006594">
    <property type="protein sequence ID" value="CAI4016631.1"/>
    <property type="molecule type" value="Genomic_DNA"/>
</dbReference>
<keyword evidence="1" id="KW-0472">Membrane</keyword>
<evidence type="ECO:0000256" key="2">
    <source>
        <dbReference type="SAM" id="SignalP"/>
    </source>
</evidence>
<keyword evidence="2" id="KW-0732">Signal</keyword>
<feature type="transmembrane region" description="Helical" evidence="1">
    <location>
        <begin position="1185"/>
        <end position="1212"/>
    </location>
</feature>
<evidence type="ECO:0000313" key="4">
    <source>
        <dbReference type="EMBL" id="CAL1170006.1"/>
    </source>
</evidence>
<feature type="chain" id="PRO_5043272857" evidence="2">
    <location>
        <begin position="19"/>
        <end position="1459"/>
    </location>
</feature>
<sequence length="1459" mass="154229">MIKLLFCFSSLNLRSVLQDSEIVIENISAKDGAGFHVKGNVYISVGHSVHPLPYWGWKQSQSWRLTFTPRDFSPFRGMLSKDNSMIFIQNARSTEYGGGFATRKRLRVTNSSVVSLQNVTARNHGGGFLAIGEVEIAGNSTVKISNSRAGSGNGGGFGTEMSLKVSTGSRLTIRNATAGMHGGGFFARGKTLISSSTVSIQNTRAPKYGGGFVSADEAVDEMSSVSISDSRSGSGGGFLTEGLLQVTNSSVVSLQTVTAQNFGGGFNALGKVEIAGNSTVNISNSHVESGDGGGFATEKGLKVSMGSRLIIRNATAGQYGGGFSTLRAMQVTNSSVVSLQNVTARNHGGGFLAIGEVEIAGNSTVKISNSRAGSGNGGGFDSEKGLKMSTGSRLIIGNVIAGRFGGGFYAKGRISISSSTVSIHHATARQYGGGFVALDEIIIDKMSSVSISNSRSAGQGGGFQTDGSLQVTNSSVVSLLDMTAGSHGGGFIAIGGVEVAANSTINMSNSRAESDGGGFRTDKGLKVSTGSRLIIRNATAGMHGGGFFARGKTLISSSTVSIENTRAPKYGGGFAAAEEVVIDEMSSIRISNSRSRLGGGFHSDGRLQVTKSSCVSLQNVTAQNFGGGFDALGGVEIAGNSTINISNSRAEFGSGGGLATEKGLKVSTGSRLIVRNAFAGKSGGGFYARGRTLISSSTVGIQDARAQQFGAGFCAEGVAVFKASTAAMFSTHAGADGGAFAALRLFLHGSSMSIGNSTAAGSGSGGRADGLVLLSAQSTLVVKHAQGLGKSSVLAASCLHLRDRSQALFEGVVGGHGVELKNSGCSALCLNSTFHVAEDAALNSSGRLSSGLLSLAACPKEKVRLSGIHLRSWSSALLSTRPSSVVVDQVSVDYEPPVNNLQVLAAKDGFEIESLAVSCRNCTWGITFNATKDGTLKAVSSEHLQCSKTATVSKGLTQRCKCPNYLIVSQRFRDVDMVPLESIFQTCMFCMPHFHFQNGDCSKCGVFIAWSDGNKDVCHVLPRKKRELIILSTGAAVVVILTFLIFEILHAPLVIVDAKSALEDPTQAKSKRIFMLAVQGPIVDLHKSLSRLVHQRVQYRAKGTGLVWLDYDQKKSNAIKVRTIARRKLLLQDTNPLFDCASCKGSLHAADYFYLLGLLTACISVSAMLPVIIKVAVTSGNGVGHVFVTAIYVTFPLVTVASLLHLPVAWLIRRLYRGTSFSEALDEYRTQINCKPFTGPDAAHPVNQGLEVLILRGLWEHFESFILERNMHFVVANIVTPLTQSREVSFVTLWGGRRVKYFVSHSWGTSFPHFVRSIQCHAMSKEGSTSWIDAAYWICSFANNQWDIGAAVGSDPMQSNFARALRGGIKGVAMVLDQEVQPLTRVWCLFEFLLSSQEHLELVFVTSAGVIGDAAWHKKVCFKVCGTWQPMLFLPMKQTKGLPVCCGQVLVPASLTGLL</sequence>
<name>A0A9P1GJX0_9DINO</name>
<evidence type="ECO:0000313" key="5">
    <source>
        <dbReference type="EMBL" id="CAL4803943.1"/>
    </source>
</evidence>
<feature type="transmembrane region" description="Helical" evidence="1">
    <location>
        <begin position="1152"/>
        <end position="1173"/>
    </location>
</feature>
<dbReference type="Proteomes" id="UP001152797">
    <property type="component" value="Unassembled WGS sequence"/>
</dbReference>
<accession>A0A9P1GJX0</accession>
<protein>
    <submittedName>
        <fullName evidence="5">Outer membrane protein PmpB</fullName>
    </submittedName>
</protein>
<organism evidence="3">
    <name type="scientific">Cladocopium goreaui</name>
    <dbReference type="NCBI Taxonomy" id="2562237"/>
    <lineage>
        <taxon>Eukaryota</taxon>
        <taxon>Sar</taxon>
        <taxon>Alveolata</taxon>
        <taxon>Dinophyceae</taxon>
        <taxon>Suessiales</taxon>
        <taxon>Symbiodiniaceae</taxon>
        <taxon>Cladocopium</taxon>
    </lineage>
</organism>
<reference evidence="3" key="1">
    <citation type="submission" date="2022-10" db="EMBL/GenBank/DDBJ databases">
        <authorList>
            <person name="Chen Y."/>
            <person name="Dougan E. K."/>
            <person name="Chan C."/>
            <person name="Rhodes N."/>
            <person name="Thang M."/>
        </authorList>
    </citation>
    <scope>NUCLEOTIDE SEQUENCE</scope>
</reference>
<keyword evidence="6" id="KW-1185">Reference proteome</keyword>
<keyword evidence="1" id="KW-0812">Transmembrane</keyword>
<feature type="transmembrane region" description="Helical" evidence="1">
    <location>
        <begin position="1028"/>
        <end position="1049"/>
    </location>
</feature>
<feature type="signal peptide" evidence="2">
    <location>
        <begin position="1"/>
        <end position="18"/>
    </location>
</feature>
<dbReference type="EMBL" id="CAMXCT030006594">
    <property type="protein sequence ID" value="CAL4803943.1"/>
    <property type="molecule type" value="Genomic_DNA"/>
</dbReference>
<gene>
    <name evidence="3" type="ORF">C1SCF055_LOCUS41353</name>
</gene>
<reference evidence="4" key="2">
    <citation type="submission" date="2024-04" db="EMBL/GenBank/DDBJ databases">
        <authorList>
            <person name="Chen Y."/>
            <person name="Shah S."/>
            <person name="Dougan E. K."/>
            <person name="Thang M."/>
            <person name="Chan C."/>
        </authorList>
    </citation>
    <scope>NUCLEOTIDE SEQUENCE [LARGE SCALE GENOMIC DNA]</scope>
</reference>
<evidence type="ECO:0000256" key="1">
    <source>
        <dbReference type="SAM" id="Phobius"/>
    </source>
</evidence>
<proteinExistence type="predicted"/>
<dbReference type="OrthoDB" id="436834at2759"/>
<comment type="caution">
    <text evidence="3">The sequence shown here is derived from an EMBL/GenBank/DDBJ whole genome shotgun (WGS) entry which is preliminary data.</text>
</comment>
<evidence type="ECO:0000313" key="6">
    <source>
        <dbReference type="Proteomes" id="UP001152797"/>
    </source>
</evidence>
<evidence type="ECO:0000313" key="3">
    <source>
        <dbReference type="EMBL" id="CAI4016631.1"/>
    </source>
</evidence>
<keyword evidence="1" id="KW-1133">Transmembrane helix</keyword>
<dbReference type="EMBL" id="CAMXCT020006594">
    <property type="protein sequence ID" value="CAL1170006.1"/>
    <property type="molecule type" value="Genomic_DNA"/>
</dbReference>